<dbReference type="EMBL" id="JADLQN010000005">
    <property type="protein sequence ID" value="MBF6357296.1"/>
    <property type="molecule type" value="Genomic_DNA"/>
</dbReference>
<accession>A0ABS0DFQ2</accession>
<organism evidence="2 3">
    <name type="scientific">Nocardia higoensis</name>
    <dbReference type="NCBI Taxonomy" id="228599"/>
    <lineage>
        <taxon>Bacteria</taxon>
        <taxon>Bacillati</taxon>
        <taxon>Actinomycetota</taxon>
        <taxon>Actinomycetes</taxon>
        <taxon>Mycobacteriales</taxon>
        <taxon>Nocardiaceae</taxon>
        <taxon>Nocardia</taxon>
    </lineage>
</organism>
<gene>
    <name evidence="2" type="ORF">IU449_22580</name>
</gene>
<keyword evidence="1" id="KW-0812">Transmembrane</keyword>
<name>A0ABS0DFQ2_9NOCA</name>
<dbReference type="Proteomes" id="UP000707731">
    <property type="component" value="Unassembled WGS sequence"/>
</dbReference>
<keyword evidence="1" id="KW-0472">Membrane</keyword>
<evidence type="ECO:0008006" key="4">
    <source>
        <dbReference type="Google" id="ProtNLM"/>
    </source>
</evidence>
<protein>
    <recommendedName>
        <fullName evidence="4">Lumazine-binding protein</fullName>
    </recommendedName>
</protein>
<keyword evidence="3" id="KW-1185">Reference proteome</keyword>
<reference evidence="2 3" key="1">
    <citation type="submission" date="2020-10" db="EMBL/GenBank/DDBJ databases">
        <title>Identification of Nocardia species via Next-generation sequencing and recognition of intraspecies genetic diversity.</title>
        <authorList>
            <person name="Li P."/>
            <person name="Li P."/>
            <person name="Lu B."/>
        </authorList>
    </citation>
    <scope>NUCLEOTIDE SEQUENCE [LARGE SCALE GENOMIC DNA]</scope>
    <source>
        <strain evidence="2 3">BJ06-0143</strain>
    </source>
</reference>
<dbReference type="RefSeq" id="WP_195004156.1">
    <property type="nucleotide sequence ID" value="NZ_JADLQN010000005.1"/>
</dbReference>
<evidence type="ECO:0000256" key="1">
    <source>
        <dbReference type="SAM" id="Phobius"/>
    </source>
</evidence>
<evidence type="ECO:0000313" key="3">
    <source>
        <dbReference type="Proteomes" id="UP000707731"/>
    </source>
</evidence>
<comment type="caution">
    <text evidence="2">The sequence shown here is derived from an EMBL/GenBank/DDBJ whole genome shotgun (WGS) entry which is preliminary data.</text>
</comment>
<sequence length="150" mass="15674">MADSEPSAQDEPVIPIDQTDERSMTPFIAAAVVAVLVVVGIVLGAILSPAEKNVTEADRITAAVQNFVEGTNATDEVPPPGSACADFDPGRSPLADQEGIGKTIELRSVTGQTVIGDRAKATVTTAVDGAERTATWNLVRVDRGWLICTD</sequence>
<proteinExistence type="predicted"/>
<evidence type="ECO:0000313" key="2">
    <source>
        <dbReference type="EMBL" id="MBF6357296.1"/>
    </source>
</evidence>
<keyword evidence="1" id="KW-1133">Transmembrane helix</keyword>
<feature type="transmembrane region" description="Helical" evidence="1">
    <location>
        <begin position="27"/>
        <end position="47"/>
    </location>
</feature>